<keyword evidence="3" id="KW-1133">Transmembrane helix</keyword>
<accession>A0A7R9CF62</accession>
<protein>
    <recommendedName>
        <fullName evidence="4">Fibronectin type-III domain-containing protein</fullName>
    </recommendedName>
</protein>
<evidence type="ECO:0000313" key="5">
    <source>
        <dbReference type="EMBL" id="CAD7394197.1"/>
    </source>
</evidence>
<keyword evidence="3" id="KW-0472">Membrane</keyword>
<dbReference type="PROSITE" id="PS50853">
    <property type="entry name" value="FN3"/>
    <property type="match status" value="3"/>
</dbReference>
<sequence>MTERKPGLWIKEKLGNSLYWVETSRAGIGHLMTRKTNTGDVRPFFTVTTVRRKRESEACNCPDNPAVGQAMSIDQTDPGNPRVLWVDGWHGDIYMADTRGCHCTVLVNATVNAETGLPPTSVTTDHRLLYWSNSTEGRIYSVVKPTSAAQRHNKELEYMSSGVTRIDVSGVRRITALGLHLQPYPVRKCLWPQDPEAAPTLHARSAQSITLSLPQPRRERECGDVSMATIEYTVYYGPAGGWDCGSSLHECVSMVTYSSTFEVTGLKPFHRYVFRVALRNYYSDLERISPVVGPAVILRTAPGAPSPPRNVTAVVLNPTIVEVSWLPPQEFNDETVSYQDPTGHGNRITWALGGGESCRAKPVLLGLQSHQPVAGQREQTDHRRNHVEAGATLQSRLLLGKFAVFVHWRSEEMVGGERRKGEKIVSGPSFPDAIQTASLSLLAGQTYFILVRAHSSNSATSSDSGEVQVQMFPEPNDILLLYATAYSLNISWSPSPNVSVVRREIQWCDMGSGQWQNLPLQDATGEVNYLMRNLRPKTQYTFRLTMEYAPFQELYVWPLDGRFTYETLGDRPSPPGVPKVQQLGRDTYQVWWEPSQENGAVIDSYSLEGMEEGGERREAGNHSAQQLGWDIYYNGSENYWNLSKLSPSLKYTFRARARNRHGWSDYGGSSRVFDLTAASMLADSGDLNPILYMVLPVGVSVCVLVVCALLYVLRRRDPEGKDPQVIENPVRPPDVELATLRELPRRGNFVHNSNALYTTAEIPTDEEIASLLHIRRGQIKLTKFLGSGAFGEEVKLYDAHRHQLMLKCWSYNPESRPTFKYCLDVLLELKDHVSLSDVQNVSRTASSGIENRGFFEDENHNNSSGSSWKTGSDAGSRDQIPILPSNAPGDIPRYLELLYDDSDNTTVSDGYEIPRPPPPSAAVSKTPSATNTLDRHRTLSTSSTVSDSSISYQQALLASPETPVSTNIKRTLSLEPRRNGDTDVSTLQHLLSAQLCTYSNAAEQPLLDAAKVTSLSCSNSFNVTDEHVRT</sequence>
<name>A0A7R9CF62_TIMCR</name>
<evidence type="ECO:0000256" key="3">
    <source>
        <dbReference type="SAM" id="Phobius"/>
    </source>
</evidence>
<dbReference type="InterPro" id="IPR036116">
    <property type="entry name" value="FN3_sf"/>
</dbReference>
<feature type="domain" description="Fibronectin type-III" evidence="4">
    <location>
        <begin position="195"/>
        <end position="303"/>
    </location>
</feature>
<keyword evidence="3" id="KW-0812">Transmembrane</keyword>
<feature type="domain" description="Fibronectin type-III" evidence="4">
    <location>
        <begin position="474"/>
        <end position="567"/>
    </location>
</feature>
<feature type="compositionally biased region" description="Polar residues" evidence="2">
    <location>
        <begin position="923"/>
        <end position="932"/>
    </location>
</feature>
<dbReference type="InterPro" id="IPR003961">
    <property type="entry name" value="FN3_dom"/>
</dbReference>
<reference evidence="5" key="1">
    <citation type="submission" date="2020-11" db="EMBL/GenBank/DDBJ databases">
        <authorList>
            <person name="Tran Van P."/>
        </authorList>
    </citation>
    <scope>NUCLEOTIDE SEQUENCE</scope>
</reference>
<dbReference type="AlphaFoldDB" id="A0A7R9CF62"/>
<dbReference type="Gene3D" id="2.60.40.10">
    <property type="entry name" value="Immunoglobulins"/>
    <property type="match status" value="4"/>
</dbReference>
<evidence type="ECO:0000256" key="1">
    <source>
        <dbReference type="ARBA" id="ARBA00022737"/>
    </source>
</evidence>
<feature type="domain" description="Fibronectin type-III" evidence="4">
    <location>
        <begin position="574"/>
        <end position="679"/>
    </location>
</feature>
<dbReference type="PANTHER" id="PTHR13817:SF166">
    <property type="entry name" value="NEURONAL IGCAM-RELATED"/>
    <property type="match status" value="1"/>
</dbReference>
<dbReference type="PANTHER" id="PTHR13817">
    <property type="entry name" value="TITIN"/>
    <property type="match status" value="1"/>
</dbReference>
<feature type="compositionally biased region" description="Polar residues" evidence="2">
    <location>
        <begin position="861"/>
        <end position="870"/>
    </location>
</feature>
<gene>
    <name evidence="5" type="ORF">TCEB3V08_LOCUS2133</name>
</gene>
<dbReference type="EMBL" id="OC316899">
    <property type="protein sequence ID" value="CAD7394197.1"/>
    <property type="molecule type" value="Genomic_DNA"/>
</dbReference>
<evidence type="ECO:0000256" key="2">
    <source>
        <dbReference type="SAM" id="MobiDB-lite"/>
    </source>
</evidence>
<proteinExistence type="predicted"/>
<keyword evidence="1" id="KW-0677">Repeat</keyword>
<evidence type="ECO:0000259" key="4">
    <source>
        <dbReference type="PROSITE" id="PS50853"/>
    </source>
</evidence>
<organism evidence="5">
    <name type="scientific">Timema cristinae</name>
    <name type="common">Walking stick</name>
    <dbReference type="NCBI Taxonomy" id="61476"/>
    <lineage>
        <taxon>Eukaryota</taxon>
        <taxon>Metazoa</taxon>
        <taxon>Ecdysozoa</taxon>
        <taxon>Arthropoda</taxon>
        <taxon>Hexapoda</taxon>
        <taxon>Insecta</taxon>
        <taxon>Pterygota</taxon>
        <taxon>Neoptera</taxon>
        <taxon>Polyneoptera</taxon>
        <taxon>Phasmatodea</taxon>
        <taxon>Timematodea</taxon>
        <taxon>Timematoidea</taxon>
        <taxon>Timematidae</taxon>
        <taxon>Timema</taxon>
    </lineage>
</organism>
<dbReference type="Pfam" id="PF00041">
    <property type="entry name" value="fn3"/>
    <property type="match status" value="2"/>
</dbReference>
<dbReference type="SUPFAM" id="SSF63825">
    <property type="entry name" value="YWTD domain"/>
    <property type="match status" value="1"/>
</dbReference>
<feature type="region of interest" description="Disordered" evidence="2">
    <location>
        <begin position="852"/>
        <end position="888"/>
    </location>
</feature>
<dbReference type="InterPro" id="IPR013783">
    <property type="entry name" value="Ig-like_fold"/>
</dbReference>
<feature type="region of interest" description="Disordered" evidence="2">
    <location>
        <begin position="905"/>
        <end position="945"/>
    </location>
</feature>
<dbReference type="SMART" id="SM00060">
    <property type="entry name" value="FN3"/>
    <property type="match status" value="4"/>
</dbReference>
<dbReference type="CDD" id="cd00063">
    <property type="entry name" value="FN3"/>
    <property type="match status" value="4"/>
</dbReference>
<dbReference type="InterPro" id="IPR050964">
    <property type="entry name" value="Striated_Muscle_Regulatory"/>
</dbReference>
<feature type="transmembrane region" description="Helical" evidence="3">
    <location>
        <begin position="690"/>
        <end position="713"/>
    </location>
</feature>
<dbReference type="SUPFAM" id="SSF49265">
    <property type="entry name" value="Fibronectin type III"/>
    <property type="match status" value="2"/>
</dbReference>